<accession>A0AAD8BEQ0</accession>
<evidence type="ECO:0000313" key="2">
    <source>
        <dbReference type="EMBL" id="KAK0053232.1"/>
    </source>
</evidence>
<proteinExistence type="predicted"/>
<dbReference type="EMBL" id="JASAOG010000088">
    <property type="protein sequence ID" value="KAK0053232.1"/>
    <property type="molecule type" value="Genomic_DNA"/>
</dbReference>
<sequence>MCRTRHLTRVLSLQPVGSLGRHSNETSTGSSAKLKPLHPGTGTARKSRGKQKTYTREGSFTLALILIQNHSALALTLPGSPDERRTIAFLRTSLITTPHAS</sequence>
<evidence type="ECO:0000313" key="3">
    <source>
        <dbReference type="Proteomes" id="UP001233172"/>
    </source>
</evidence>
<dbReference type="Proteomes" id="UP001233172">
    <property type="component" value="Unassembled WGS sequence"/>
</dbReference>
<reference evidence="2" key="1">
    <citation type="journal article" date="2023" name="PLoS Negl. Trop. Dis.">
        <title>A genome sequence for Biomphalaria pfeifferi, the major vector snail for the human-infecting parasite Schistosoma mansoni.</title>
        <authorList>
            <person name="Bu L."/>
            <person name="Lu L."/>
            <person name="Laidemitt M.R."/>
            <person name="Zhang S.M."/>
            <person name="Mutuku M."/>
            <person name="Mkoji G."/>
            <person name="Steinauer M."/>
            <person name="Loker E.S."/>
        </authorList>
    </citation>
    <scope>NUCLEOTIDE SEQUENCE</scope>
    <source>
        <strain evidence="2">KasaAsao</strain>
    </source>
</reference>
<name>A0AAD8BEQ0_BIOPF</name>
<reference evidence="2" key="2">
    <citation type="submission" date="2023-04" db="EMBL/GenBank/DDBJ databases">
        <authorList>
            <person name="Bu L."/>
            <person name="Lu L."/>
            <person name="Laidemitt M.R."/>
            <person name="Zhang S.M."/>
            <person name="Mutuku M."/>
            <person name="Mkoji G."/>
            <person name="Steinauer M."/>
            <person name="Loker E.S."/>
        </authorList>
    </citation>
    <scope>NUCLEOTIDE SEQUENCE</scope>
    <source>
        <strain evidence="2">KasaAsao</strain>
        <tissue evidence="2">Whole Snail</tissue>
    </source>
</reference>
<comment type="caution">
    <text evidence="2">The sequence shown here is derived from an EMBL/GenBank/DDBJ whole genome shotgun (WGS) entry which is preliminary data.</text>
</comment>
<protein>
    <submittedName>
        <fullName evidence="2">Uncharacterized protein</fullName>
    </submittedName>
</protein>
<organism evidence="2 3">
    <name type="scientific">Biomphalaria pfeifferi</name>
    <name type="common">Bloodfluke planorb</name>
    <name type="synonym">Freshwater snail</name>
    <dbReference type="NCBI Taxonomy" id="112525"/>
    <lineage>
        <taxon>Eukaryota</taxon>
        <taxon>Metazoa</taxon>
        <taxon>Spiralia</taxon>
        <taxon>Lophotrochozoa</taxon>
        <taxon>Mollusca</taxon>
        <taxon>Gastropoda</taxon>
        <taxon>Heterobranchia</taxon>
        <taxon>Euthyneura</taxon>
        <taxon>Panpulmonata</taxon>
        <taxon>Hygrophila</taxon>
        <taxon>Lymnaeoidea</taxon>
        <taxon>Planorbidae</taxon>
        <taxon>Biomphalaria</taxon>
    </lineage>
</organism>
<keyword evidence="3" id="KW-1185">Reference proteome</keyword>
<feature type="region of interest" description="Disordered" evidence="1">
    <location>
        <begin position="13"/>
        <end position="54"/>
    </location>
</feature>
<gene>
    <name evidence="2" type="ORF">Bpfe_017388</name>
</gene>
<evidence type="ECO:0000256" key="1">
    <source>
        <dbReference type="SAM" id="MobiDB-lite"/>
    </source>
</evidence>
<dbReference type="AlphaFoldDB" id="A0AAD8BEQ0"/>